<gene>
    <name evidence="2" type="ORF">CEURO_LOCUS21180</name>
</gene>
<feature type="domain" description="Reverse transcriptase Ty1/copia-type" evidence="1">
    <location>
        <begin position="33"/>
        <end position="229"/>
    </location>
</feature>
<protein>
    <recommendedName>
        <fullName evidence="1">Reverse transcriptase Ty1/copia-type domain-containing protein</fullName>
    </recommendedName>
</protein>
<sequence length="256" mass="29006">MAVDSSTRSSIILMEVWNVLRHDWLFLATAKLRAWTDYYETFARVAKMVTIHAFLAVVASKNWELHQMDVHNAFLHGDLDEEVYMSLPTGFKVSDPSLVCRLRKSLYGLKQAPRSLFAKLVTALQGYGFTQSYADYLLFIYTRTSVQLNVLVYVDDLIISGNNSTAISSFKAYLNTCFHMKDLRPLKYYLEIEVARSTIGIFLTQHKYALDIISEVGLLGAKPAKFPIEQHHTLATASGPLLPDPEPLYFAVLWGV</sequence>
<dbReference type="PANTHER" id="PTHR43383">
    <property type="entry name" value="NODULIN 6"/>
    <property type="match status" value="1"/>
</dbReference>
<accession>A0A9P1EML6</accession>
<evidence type="ECO:0000313" key="2">
    <source>
        <dbReference type="EMBL" id="CAH9116492.1"/>
    </source>
</evidence>
<dbReference type="EMBL" id="CAMAPE010000070">
    <property type="protein sequence ID" value="CAH9116492.1"/>
    <property type="molecule type" value="Genomic_DNA"/>
</dbReference>
<dbReference type="InterPro" id="IPR013103">
    <property type="entry name" value="RVT_2"/>
</dbReference>
<dbReference type="SUPFAM" id="SSF56672">
    <property type="entry name" value="DNA/RNA polymerases"/>
    <property type="match status" value="1"/>
</dbReference>
<dbReference type="Pfam" id="PF07727">
    <property type="entry name" value="RVT_2"/>
    <property type="match status" value="1"/>
</dbReference>
<comment type="caution">
    <text evidence="2">The sequence shown here is derived from an EMBL/GenBank/DDBJ whole genome shotgun (WGS) entry which is preliminary data.</text>
</comment>
<organism evidence="2 3">
    <name type="scientific">Cuscuta europaea</name>
    <name type="common">European dodder</name>
    <dbReference type="NCBI Taxonomy" id="41803"/>
    <lineage>
        <taxon>Eukaryota</taxon>
        <taxon>Viridiplantae</taxon>
        <taxon>Streptophyta</taxon>
        <taxon>Embryophyta</taxon>
        <taxon>Tracheophyta</taxon>
        <taxon>Spermatophyta</taxon>
        <taxon>Magnoliopsida</taxon>
        <taxon>eudicotyledons</taxon>
        <taxon>Gunneridae</taxon>
        <taxon>Pentapetalae</taxon>
        <taxon>asterids</taxon>
        <taxon>lamiids</taxon>
        <taxon>Solanales</taxon>
        <taxon>Convolvulaceae</taxon>
        <taxon>Cuscuteae</taxon>
        <taxon>Cuscuta</taxon>
        <taxon>Cuscuta subgen. Cuscuta</taxon>
    </lineage>
</organism>
<evidence type="ECO:0000259" key="1">
    <source>
        <dbReference type="Pfam" id="PF07727"/>
    </source>
</evidence>
<keyword evidence="3" id="KW-1185">Reference proteome</keyword>
<dbReference type="InterPro" id="IPR043502">
    <property type="entry name" value="DNA/RNA_pol_sf"/>
</dbReference>
<name>A0A9P1EML6_CUSEU</name>
<dbReference type="Proteomes" id="UP001152484">
    <property type="component" value="Unassembled WGS sequence"/>
</dbReference>
<evidence type="ECO:0000313" key="3">
    <source>
        <dbReference type="Proteomes" id="UP001152484"/>
    </source>
</evidence>
<dbReference type="PANTHER" id="PTHR43383:SF2">
    <property type="entry name" value="AMIDOHYDROLASE 2 FAMILY PROTEIN"/>
    <property type="match status" value="1"/>
</dbReference>
<dbReference type="OrthoDB" id="1738684at2759"/>
<proteinExistence type="predicted"/>
<dbReference type="AlphaFoldDB" id="A0A9P1EML6"/>
<reference evidence="2" key="1">
    <citation type="submission" date="2022-07" db="EMBL/GenBank/DDBJ databases">
        <authorList>
            <person name="Macas J."/>
            <person name="Novak P."/>
            <person name="Neumann P."/>
        </authorList>
    </citation>
    <scope>NUCLEOTIDE SEQUENCE</scope>
</reference>